<proteinExistence type="inferred from homology"/>
<evidence type="ECO:0000256" key="7">
    <source>
        <dbReference type="HAMAP-Rule" id="MF_02090"/>
    </source>
</evidence>
<dbReference type="InterPro" id="IPR003694">
    <property type="entry name" value="NAD_synthase"/>
</dbReference>
<dbReference type="EMBL" id="JAVDDT010000007">
    <property type="protein sequence ID" value="MDQ2070421.1"/>
    <property type="molecule type" value="Genomic_DNA"/>
</dbReference>
<feature type="binding site" evidence="7">
    <location>
        <position position="512"/>
    </location>
    <ligand>
        <name>deamido-NAD(+)</name>
        <dbReference type="ChEBI" id="CHEBI:58437"/>
        <note>ligand shared between two neighboring subunits</note>
    </ligand>
</feature>
<comment type="similarity">
    <text evidence="9">Belongs to the NAD synthetase family.</text>
</comment>
<dbReference type="Gene3D" id="3.60.110.10">
    <property type="entry name" value="Carbon-nitrogen hydrolase"/>
    <property type="match status" value="1"/>
</dbReference>
<evidence type="ECO:0000256" key="8">
    <source>
        <dbReference type="PIRNR" id="PIRNR006630"/>
    </source>
</evidence>
<keyword evidence="12" id="KW-1185">Reference proteome</keyword>
<dbReference type="PIRSF" id="PIRSF006630">
    <property type="entry name" value="NADS_GAT"/>
    <property type="match status" value="1"/>
</dbReference>
<accession>A0ABU0W8Q0</accession>
<evidence type="ECO:0000256" key="1">
    <source>
        <dbReference type="ARBA" id="ARBA00005188"/>
    </source>
</evidence>
<evidence type="ECO:0000256" key="2">
    <source>
        <dbReference type="ARBA" id="ARBA00007145"/>
    </source>
</evidence>
<feature type="active site" description="For glutaminase activity" evidence="7">
    <location>
        <position position="113"/>
    </location>
</feature>
<sequence>MSDELKLAVAQLNLVVGDLAGNLAQMQDAAAQAHADGVDLLLFPELSLCGYCPEDLLLSPEFREQLSRAEDELRASLPEGLAILYGAPEYGEEGLFNVARLIDGGRPLASYRKRCLPNYGVFDEQRWFQAGESACVVEFRGIRLGLTVCEDLWRPGPAASCADAGAELIVSISASPYARDKASERDWNFRQRWQECGLPMVVCNLLGGQDEVVFDGNSLALDGNGEVVMRAPEWEAGLFTVAVRREGGRLALASETRAPILSTDESQYRGAVLATRDYLGKNGVRRALVGLSGGIDSALTLAVAGDALGAENVTAVMMASRYTRDISFQCAREQARLMGVDYLELPIDEGVAAVTGIIDSGTGEALSGVAAENIQARLRGAMLMSLSNRDGGMVLATGNKSELAMGYATLYGDMVGAFAPLKDLTKTRVYALSRWRNEQGKVMPEAVIDRPPSAELRADQYDSDSLPDYAELDAIIEAFVEADCSAEAIIQAGHDAATVHRVLVMVQASEYKRRQGAPGPRLSRRAFGRDRRYPIVSRFRR</sequence>
<dbReference type="Pfam" id="PF02540">
    <property type="entry name" value="NAD_synthase"/>
    <property type="match status" value="1"/>
</dbReference>
<evidence type="ECO:0000256" key="9">
    <source>
        <dbReference type="RuleBase" id="RU003811"/>
    </source>
</evidence>
<evidence type="ECO:0000256" key="5">
    <source>
        <dbReference type="ARBA" id="ARBA00022840"/>
    </source>
</evidence>
<evidence type="ECO:0000256" key="3">
    <source>
        <dbReference type="ARBA" id="ARBA00022598"/>
    </source>
</evidence>
<dbReference type="Proteomes" id="UP001239019">
    <property type="component" value="Unassembled WGS sequence"/>
</dbReference>
<dbReference type="Pfam" id="PF00795">
    <property type="entry name" value="CN_hydrolase"/>
    <property type="match status" value="1"/>
</dbReference>
<organism evidence="11 12">
    <name type="scientific">Natronospira bacteriovora</name>
    <dbReference type="NCBI Taxonomy" id="3069753"/>
    <lineage>
        <taxon>Bacteria</taxon>
        <taxon>Pseudomonadati</taxon>
        <taxon>Pseudomonadota</taxon>
        <taxon>Gammaproteobacteria</taxon>
        <taxon>Natronospirales</taxon>
        <taxon>Natronospiraceae</taxon>
        <taxon>Natronospira</taxon>
    </lineage>
</organism>
<feature type="active site" description="Proton acceptor; for glutaminase activity" evidence="7">
    <location>
        <position position="45"/>
    </location>
</feature>
<dbReference type="SUPFAM" id="SSF56317">
    <property type="entry name" value="Carbon-nitrogen hydrolase"/>
    <property type="match status" value="1"/>
</dbReference>
<protein>
    <recommendedName>
        <fullName evidence="7 8">Glutamine-dependent NAD(+) synthetase</fullName>
        <ecNumber evidence="7 8">6.3.5.1</ecNumber>
    </recommendedName>
    <alternativeName>
        <fullName evidence="7 8">NAD(+) synthase [glutamine-hydrolyzing]</fullName>
    </alternativeName>
</protein>
<dbReference type="NCBIfam" id="NF010588">
    <property type="entry name" value="PRK13981.1"/>
    <property type="match status" value="1"/>
</dbReference>
<feature type="binding site" evidence="7">
    <location>
        <position position="397"/>
    </location>
    <ligand>
        <name>ATP</name>
        <dbReference type="ChEBI" id="CHEBI:30616"/>
    </ligand>
</feature>
<dbReference type="SUPFAM" id="SSF52402">
    <property type="entry name" value="Adenine nucleotide alpha hydrolases-like"/>
    <property type="match status" value="1"/>
</dbReference>
<comment type="caution">
    <text evidence="7">Lacks conserved residue(s) required for the propagation of feature annotation.</text>
</comment>
<keyword evidence="5 7" id="KW-0067">ATP-binding</keyword>
<feature type="binding site" evidence="7">
    <location>
        <position position="119"/>
    </location>
    <ligand>
        <name>L-glutamine</name>
        <dbReference type="ChEBI" id="CHEBI:58359"/>
    </ligand>
</feature>
<dbReference type="PROSITE" id="PS50263">
    <property type="entry name" value="CN_HYDROLASE"/>
    <property type="match status" value="1"/>
</dbReference>
<dbReference type="GO" id="GO:0003952">
    <property type="term" value="F:NAD+ synthase (glutamine-hydrolyzing) activity"/>
    <property type="evidence" value="ECO:0007669"/>
    <property type="project" value="UniProtKB-EC"/>
</dbReference>
<feature type="binding site" evidence="7">
    <location>
        <position position="181"/>
    </location>
    <ligand>
        <name>L-glutamine</name>
        <dbReference type="ChEBI" id="CHEBI:58359"/>
    </ligand>
</feature>
<feature type="binding site" evidence="7">
    <location>
        <position position="373"/>
    </location>
    <ligand>
        <name>deamido-NAD(+)</name>
        <dbReference type="ChEBI" id="CHEBI:58437"/>
        <note>ligand shared between two neighboring subunits</note>
    </ligand>
</feature>
<feature type="active site" description="Nucleophile; for glutaminase activity" evidence="7">
    <location>
        <position position="149"/>
    </location>
</feature>
<evidence type="ECO:0000256" key="4">
    <source>
        <dbReference type="ARBA" id="ARBA00022741"/>
    </source>
</evidence>
<feature type="binding site" evidence="7">
    <location>
        <position position="402"/>
    </location>
    <ligand>
        <name>deamido-NAD(+)</name>
        <dbReference type="ChEBI" id="CHEBI:58437"/>
        <note>ligand shared between two neighboring subunits</note>
    </ligand>
</feature>
<evidence type="ECO:0000256" key="6">
    <source>
        <dbReference type="ARBA" id="ARBA00023027"/>
    </source>
</evidence>
<keyword evidence="3 7" id="KW-0436">Ligase</keyword>
<dbReference type="InterPro" id="IPR036526">
    <property type="entry name" value="C-N_Hydrolase_sf"/>
</dbReference>
<evidence type="ECO:0000313" key="12">
    <source>
        <dbReference type="Proteomes" id="UP001239019"/>
    </source>
</evidence>
<dbReference type="InterPro" id="IPR014729">
    <property type="entry name" value="Rossmann-like_a/b/a_fold"/>
</dbReference>
<dbReference type="HAMAP" id="MF_02090">
    <property type="entry name" value="NadE_glutamine_dep"/>
    <property type="match status" value="1"/>
</dbReference>
<feature type="domain" description="CN hydrolase" evidence="10">
    <location>
        <begin position="5"/>
        <end position="245"/>
    </location>
</feature>
<dbReference type="InterPro" id="IPR022310">
    <property type="entry name" value="NAD/GMP_synthase"/>
</dbReference>
<dbReference type="InterPro" id="IPR003010">
    <property type="entry name" value="C-N_Hydrolase"/>
</dbReference>
<keyword evidence="4 7" id="KW-0547">Nucleotide-binding</keyword>
<evidence type="ECO:0000313" key="11">
    <source>
        <dbReference type="EMBL" id="MDQ2070421.1"/>
    </source>
</evidence>
<dbReference type="PANTHER" id="PTHR23090:SF9">
    <property type="entry name" value="GLUTAMINE-DEPENDENT NAD(+) SYNTHETASE"/>
    <property type="match status" value="1"/>
</dbReference>
<comment type="similarity">
    <text evidence="2 7 8">In the C-terminal section; belongs to the NAD synthetase family.</text>
</comment>
<evidence type="ECO:0000259" key="10">
    <source>
        <dbReference type="PROSITE" id="PS50263"/>
    </source>
</evidence>
<comment type="function">
    <text evidence="7">Catalyzes the ATP-dependent amidation of deamido-NAD to form NAD. Uses L-glutamine as a nitrogen source.</text>
</comment>
<dbReference type="InterPro" id="IPR014445">
    <property type="entry name" value="Gln-dep_NAD_synthase"/>
</dbReference>
<dbReference type="Gene3D" id="3.40.50.620">
    <property type="entry name" value="HUPs"/>
    <property type="match status" value="1"/>
</dbReference>
<dbReference type="CDD" id="cd00553">
    <property type="entry name" value="NAD_synthase"/>
    <property type="match status" value="1"/>
</dbReference>
<gene>
    <name evidence="7" type="primary">nadE</name>
    <name evidence="11" type="ORF">RBH19_11070</name>
</gene>
<dbReference type="CDD" id="cd07570">
    <property type="entry name" value="GAT_Gln-NAD-synth"/>
    <property type="match status" value="1"/>
</dbReference>
<dbReference type="RefSeq" id="WP_306728921.1">
    <property type="nucleotide sequence ID" value="NZ_JAVDDT010000007.1"/>
</dbReference>
<dbReference type="NCBIfam" id="TIGR00552">
    <property type="entry name" value="nadE"/>
    <property type="match status" value="1"/>
</dbReference>
<dbReference type="EC" id="6.3.5.1" evidence="7 8"/>
<comment type="pathway">
    <text evidence="1 7 8">Cofactor biosynthesis; NAD(+) biosynthesis; NAD(+) from deamido-NAD(+) (L-Gln route): step 1/1.</text>
</comment>
<dbReference type="PANTHER" id="PTHR23090">
    <property type="entry name" value="NH 3 /GLUTAMINE-DEPENDENT NAD + SYNTHETASE"/>
    <property type="match status" value="1"/>
</dbReference>
<keyword evidence="6 7" id="KW-0520">NAD</keyword>
<feature type="binding site" evidence="7">
    <location>
        <begin position="290"/>
        <end position="297"/>
    </location>
    <ligand>
        <name>ATP</name>
        <dbReference type="ChEBI" id="CHEBI:30616"/>
    </ligand>
</feature>
<feature type="binding site" evidence="7">
    <location>
        <position position="175"/>
    </location>
    <ligand>
        <name>L-glutamine</name>
        <dbReference type="ChEBI" id="CHEBI:58359"/>
    </ligand>
</feature>
<comment type="caution">
    <text evidence="11">The sequence shown here is derived from an EMBL/GenBank/DDBJ whole genome shotgun (WGS) entry which is preliminary data.</text>
</comment>
<name>A0ABU0W8Q0_9GAMM</name>
<reference evidence="11 12" key="1">
    <citation type="submission" date="2023-08" db="EMBL/GenBank/DDBJ databases">
        <title>Whole-genome sequencing of halo(alkali)philic microorganisms from hypersaline lakes.</title>
        <authorList>
            <person name="Sorokin D.Y."/>
            <person name="Abbas B."/>
            <person name="Merkel A.Y."/>
        </authorList>
    </citation>
    <scope>NUCLEOTIDE SEQUENCE [LARGE SCALE GENOMIC DNA]</scope>
    <source>
        <strain evidence="11 12">AB-CW4</strain>
    </source>
</reference>
<comment type="catalytic activity">
    <reaction evidence="7 8">
        <text>deamido-NAD(+) + L-glutamine + ATP + H2O = L-glutamate + AMP + diphosphate + NAD(+) + H(+)</text>
        <dbReference type="Rhea" id="RHEA:24384"/>
        <dbReference type="ChEBI" id="CHEBI:15377"/>
        <dbReference type="ChEBI" id="CHEBI:15378"/>
        <dbReference type="ChEBI" id="CHEBI:29985"/>
        <dbReference type="ChEBI" id="CHEBI:30616"/>
        <dbReference type="ChEBI" id="CHEBI:33019"/>
        <dbReference type="ChEBI" id="CHEBI:57540"/>
        <dbReference type="ChEBI" id="CHEBI:58359"/>
        <dbReference type="ChEBI" id="CHEBI:58437"/>
        <dbReference type="ChEBI" id="CHEBI:456215"/>
        <dbReference type="EC" id="6.3.5.1"/>
    </reaction>
</comment>